<dbReference type="AlphaFoldDB" id="A0AAD0WEK3"/>
<organism evidence="2 3">
    <name type="scientific">Pseudoalteromonas lipolytica</name>
    <dbReference type="NCBI Taxonomy" id="570156"/>
    <lineage>
        <taxon>Bacteria</taxon>
        <taxon>Pseudomonadati</taxon>
        <taxon>Pseudomonadota</taxon>
        <taxon>Gammaproteobacteria</taxon>
        <taxon>Alteromonadales</taxon>
        <taxon>Pseudoalteromonadaceae</taxon>
        <taxon>Pseudoalteromonas</taxon>
    </lineage>
</organism>
<dbReference type="PANTHER" id="PTHR38834">
    <property type="entry name" value="PERIPLASMIC SUBSTRATE BINDING PROTEIN FAMILY 3"/>
    <property type="match status" value="1"/>
</dbReference>
<dbReference type="SUPFAM" id="SSF53850">
    <property type="entry name" value="Periplasmic binding protein-like II"/>
    <property type="match status" value="1"/>
</dbReference>
<dbReference type="EMBL" id="CP032091">
    <property type="protein sequence ID" value="AXV67176.1"/>
    <property type="molecule type" value="Genomic_DNA"/>
</dbReference>
<dbReference type="Gene3D" id="3.40.190.10">
    <property type="entry name" value="Periplasmic binding protein-like II"/>
    <property type="match status" value="2"/>
</dbReference>
<evidence type="ECO:0000313" key="3">
    <source>
        <dbReference type="Proteomes" id="UP000264605"/>
    </source>
</evidence>
<protein>
    <submittedName>
        <fullName evidence="2">Amino acid ABC transporter substrate-binding protein</fullName>
    </submittedName>
</protein>
<dbReference type="RefSeq" id="WP_065979141.1">
    <property type="nucleotide sequence ID" value="NZ_CP032091.1"/>
</dbReference>
<feature type="chain" id="PRO_5041921970" evidence="1">
    <location>
        <begin position="19"/>
        <end position="232"/>
    </location>
</feature>
<geneLocation type="plasmid" evidence="2 3">
    <name>unnamed1</name>
</geneLocation>
<dbReference type="KEGG" id="pdj:D0907_17800"/>
<name>A0AAD0WEK3_9GAMM</name>
<proteinExistence type="predicted"/>
<dbReference type="GeneID" id="99507338"/>
<evidence type="ECO:0000313" key="2">
    <source>
        <dbReference type="EMBL" id="AXV67176.1"/>
    </source>
</evidence>
<keyword evidence="1" id="KW-0732">Signal</keyword>
<feature type="signal peptide" evidence="1">
    <location>
        <begin position="1"/>
        <end position="18"/>
    </location>
</feature>
<keyword evidence="2" id="KW-0614">Plasmid</keyword>
<sequence length="232" mass="26499">MRNLLILSLLLLIFPCFAAITVVTENLPNFHYQNEKGELVGTVVDKVKAALTRSGVNYTLSVNPWSVSYNAALRDSNTCIFSMARLPVRETHFKWISKLSNFTVSFYSFKPEHINIANLGDAKRYRIAVLKDNYSHIYLAEHGFNEKNQLILLNSFDNIYDILKSRRNSIDLVVLSDEQFNFALQQDPTLSSLKPVYEIPVGSQELYFACNKNINNSTLEKLTNAFAFDDKK</sequence>
<evidence type="ECO:0000256" key="1">
    <source>
        <dbReference type="SAM" id="SignalP"/>
    </source>
</evidence>
<reference evidence="2 3" key="1">
    <citation type="submission" date="2018-08" db="EMBL/GenBank/DDBJ databases">
        <title>Draft genome sequence of Pseudoalteromonas donghaensis HJ51.</title>
        <authorList>
            <person name="Oh J."/>
            <person name="Roh D."/>
        </authorList>
    </citation>
    <scope>NUCLEOTIDE SEQUENCE [LARGE SCALE GENOMIC DNA]</scope>
    <source>
        <strain evidence="2 3">HJ51</strain>
        <plasmid evidence="2 3">unnamed1</plasmid>
    </source>
</reference>
<accession>A0AAD0WEK3</accession>
<dbReference type="Proteomes" id="UP000264605">
    <property type="component" value="Plasmid unnamed1"/>
</dbReference>
<dbReference type="PANTHER" id="PTHR38834:SF3">
    <property type="entry name" value="SOLUTE-BINDING PROTEIN FAMILY 3_N-TERMINAL DOMAIN-CONTAINING PROTEIN"/>
    <property type="match status" value="1"/>
</dbReference>
<gene>
    <name evidence="2" type="ORF">D0907_17800</name>
</gene>